<dbReference type="SUPFAM" id="SSF51126">
    <property type="entry name" value="Pectin lyase-like"/>
    <property type="match status" value="1"/>
</dbReference>
<accession>A0A7K1Y5V7</accession>
<dbReference type="GO" id="GO:0005975">
    <property type="term" value="P:carbohydrate metabolic process"/>
    <property type="evidence" value="ECO:0007669"/>
    <property type="project" value="InterPro"/>
</dbReference>
<dbReference type="InterPro" id="IPR051801">
    <property type="entry name" value="GH28_Enzymes"/>
</dbReference>
<evidence type="ECO:0000256" key="1">
    <source>
        <dbReference type="ARBA" id="ARBA00008834"/>
    </source>
</evidence>
<evidence type="ECO:0000313" key="6">
    <source>
        <dbReference type="EMBL" id="MXV49791.1"/>
    </source>
</evidence>
<evidence type="ECO:0000256" key="2">
    <source>
        <dbReference type="ARBA" id="ARBA00022801"/>
    </source>
</evidence>
<sequence>MKKLLICLPFLLAIFKPAISQEFNIKNFGAVPDGKTVSTKAIQKAIDACNAAGGGTVLIPAGEFLSGTINLKSNINFHLENGSILKGSPNLKDYFEYTMPEYGVNHYGMIYTSGAENVSITGMGTIDGNSAVFFDWDKAKVIDDKTKSYTRQKENYRKVESGIGDGPVVPKDRPRQMVVFTECKNVQVRDVSLINSPFWTLHFADCDAILVNGIKLWSNLLVPNADGVDFTSCNNVRVSDCDIRAGDDALVISGYNHHFEIPGFKHLRHISENFTITNCNLQSASSGIRIGFLDQNSVRNIQVSNINITNSTRGIGIFLRDEGSLENINFSNIYIETRLRTGDWWGNGEPIHISAIRGNEGVKLGTIRNITFDNVSCKSENGILIYGTDESIIKDVSFNRLNLQMTAGKLNNVAGGNIDLRGVNGEQNQIFKSDISAIYAQQVNGIQLDNVNVSWDKSIKESYFTNAFTIKNFEDLQLKNFKGTSSPSNPSLKIISLKGGENAEVEALKNQVETQNVKELKFIK</sequence>
<dbReference type="Proteomes" id="UP000466586">
    <property type="component" value="Unassembled WGS sequence"/>
</dbReference>
<comment type="similarity">
    <text evidence="1 4">Belongs to the glycosyl hydrolase 28 family.</text>
</comment>
<keyword evidence="7" id="KW-1185">Reference proteome</keyword>
<dbReference type="Pfam" id="PF00295">
    <property type="entry name" value="Glyco_hydro_28"/>
    <property type="match status" value="1"/>
</dbReference>
<protein>
    <recommendedName>
        <fullName evidence="8">Glycoside hydrolase family 28 protein</fullName>
    </recommendedName>
</protein>
<dbReference type="Gene3D" id="2.160.20.10">
    <property type="entry name" value="Single-stranded right-handed beta-helix, Pectin lyase-like"/>
    <property type="match status" value="1"/>
</dbReference>
<name>A0A7K1Y5V7_9SPHI</name>
<evidence type="ECO:0000256" key="4">
    <source>
        <dbReference type="RuleBase" id="RU361169"/>
    </source>
</evidence>
<comment type="caution">
    <text evidence="6">The sequence shown here is derived from an EMBL/GenBank/DDBJ whole genome shotgun (WGS) entry which is preliminary data.</text>
</comment>
<proteinExistence type="inferred from homology"/>
<feature type="signal peptide" evidence="5">
    <location>
        <begin position="1"/>
        <end position="20"/>
    </location>
</feature>
<dbReference type="InterPro" id="IPR012334">
    <property type="entry name" value="Pectin_lyas_fold"/>
</dbReference>
<dbReference type="GO" id="GO:0004650">
    <property type="term" value="F:polygalacturonase activity"/>
    <property type="evidence" value="ECO:0007669"/>
    <property type="project" value="InterPro"/>
</dbReference>
<dbReference type="InterPro" id="IPR011050">
    <property type="entry name" value="Pectin_lyase_fold/virulence"/>
</dbReference>
<dbReference type="AlphaFoldDB" id="A0A7K1Y5V7"/>
<evidence type="ECO:0000313" key="7">
    <source>
        <dbReference type="Proteomes" id="UP000466586"/>
    </source>
</evidence>
<evidence type="ECO:0000256" key="3">
    <source>
        <dbReference type="ARBA" id="ARBA00023295"/>
    </source>
</evidence>
<dbReference type="SMART" id="SM00710">
    <property type="entry name" value="PbH1"/>
    <property type="match status" value="5"/>
</dbReference>
<dbReference type="PANTHER" id="PTHR31339:SF9">
    <property type="entry name" value="PLASMIN AND FIBRONECTIN-BINDING PROTEIN A"/>
    <property type="match status" value="1"/>
</dbReference>
<keyword evidence="5" id="KW-0732">Signal</keyword>
<dbReference type="RefSeq" id="WP_160842957.1">
    <property type="nucleotide sequence ID" value="NZ_WVHT01000001.1"/>
</dbReference>
<organism evidence="6 7">
    <name type="scientific">Hufsiella arboris</name>
    <dbReference type="NCBI Taxonomy" id="2695275"/>
    <lineage>
        <taxon>Bacteria</taxon>
        <taxon>Pseudomonadati</taxon>
        <taxon>Bacteroidota</taxon>
        <taxon>Sphingobacteriia</taxon>
        <taxon>Sphingobacteriales</taxon>
        <taxon>Sphingobacteriaceae</taxon>
        <taxon>Hufsiella</taxon>
    </lineage>
</organism>
<gene>
    <name evidence="6" type="ORF">GS399_02330</name>
</gene>
<feature type="chain" id="PRO_5029827449" description="Glycoside hydrolase family 28 protein" evidence="5">
    <location>
        <begin position="21"/>
        <end position="524"/>
    </location>
</feature>
<dbReference type="InterPro" id="IPR000743">
    <property type="entry name" value="Glyco_hydro_28"/>
</dbReference>
<evidence type="ECO:0008006" key="8">
    <source>
        <dbReference type="Google" id="ProtNLM"/>
    </source>
</evidence>
<evidence type="ECO:0000256" key="5">
    <source>
        <dbReference type="SAM" id="SignalP"/>
    </source>
</evidence>
<keyword evidence="3 4" id="KW-0326">Glycosidase</keyword>
<keyword evidence="2 4" id="KW-0378">Hydrolase</keyword>
<dbReference type="EMBL" id="WVHT01000001">
    <property type="protein sequence ID" value="MXV49791.1"/>
    <property type="molecule type" value="Genomic_DNA"/>
</dbReference>
<dbReference type="InterPro" id="IPR006626">
    <property type="entry name" value="PbH1"/>
</dbReference>
<dbReference type="PANTHER" id="PTHR31339">
    <property type="entry name" value="PECTIN LYASE-RELATED"/>
    <property type="match status" value="1"/>
</dbReference>
<reference evidence="6 7" key="1">
    <citation type="submission" date="2019-11" db="EMBL/GenBank/DDBJ databases">
        <title>Pedobacter sp. HMF7647 Genome sequencing and assembly.</title>
        <authorList>
            <person name="Kang H."/>
            <person name="Kim H."/>
            <person name="Joh K."/>
        </authorList>
    </citation>
    <scope>NUCLEOTIDE SEQUENCE [LARGE SCALE GENOMIC DNA]</scope>
    <source>
        <strain evidence="6 7">HMF7647</strain>
    </source>
</reference>